<dbReference type="GO" id="GO:0009086">
    <property type="term" value="P:methionine biosynthetic process"/>
    <property type="evidence" value="ECO:0007669"/>
    <property type="project" value="UniProtKB-ARBA"/>
</dbReference>
<reference evidence="3" key="1">
    <citation type="submission" date="2015-10" db="EMBL/GenBank/DDBJ databases">
        <authorList>
            <person name="Gilbert D.G."/>
        </authorList>
    </citation>
    <scope>NUCLEOTIDE SEQUENCE</scope>
</reference>
<gene>
    <name evidence="3" type="ORF">MGWOODY_Mmi191</name>
</gene>
<evidence type="ECO:0000313" key="3">
    <source>
        <dbReference type="EMBL" id="CUV10166.1"/>
    </source>
</evidence>
<dbReference type="GO" id="GO:0005737">
    <property type="term" value="C:cytoplasm"/>
    <property type="evidence" value="ECO:0007669"/>
    <property type="project" value="TreeGrafter"/>
</dbReference>
<dbReference type="Gene3D" id="3.90.1150.10">
    <property type="entry name" value="Aspartate Aminotransferase, domain 1"/>
    <property type="match status" value="1"/>
</dbReference>
<dbReference type="InterPro" id="IPR015422">
    <property type="entry name" value="PyrdxlP-dep_Trfase_small"/>
</dbReference>
<accession>A0A160VH94</accession>
<dbReference type="InterPro" id="IPR015421">
    <property type="entry name" value="PyrdxlP-dep_Trfase_major"/>
</dbReference>
<dbReference type="SUPFAM" id="SSF53383">
    <property type="entry name" value="PLP-dependent transferases"/>
    <property type="match status" value="1"/>
</dbReference>
<name>A0A160VH94_9ZZZZ</name>
<sequence>MSKKDMSFDTKLIHAGEPDPRIEGAVSVPIFQSSTFEYAGQTDYDSLRYIRLNNTPNHIALHKKLAALEGAEAALVTSSGMSAITTALLTYLQSGDHLLAQSTLYGGTADYLKHDLPQYGIEVDFFDAMIPDDWESKVKSNTKVVYVETITNPLMSVPELGAIIELGKKHKLISMIDNTFASPALYCPIMQGFDISLHSATKYLNGHTDIVAGVVIGSENNISKVRSKLNHLGGSLDPNACFLLHRGIKTLSLRMNRQCQNAMAIARFLESHPKVKQVNYPGLESSPSHNRAKEYLCGFSAMISFELTGDVSAADAFIGRLEYPICTASLGGVESLVTRPVQTSHSLLSAEELVEAGISDTLIRYSVGIESADDLIADLKRALD</sequence>
<evidence type="ECO:0000256" key="1">
    <source>
        <dbReference type="ARBA" id="ARBA00001933"/>
    </source>
</evidence>
<organism evidence="3">
    <name type="scientific">hydrothermal vent metagenome</name>
    <dbReference type="NCBI Taxonomy" id="652676"/>
    <lineage>
        <taxon>unclassified sequences</taxon>
        <taxon>metagenomes</taxon>
        <taxon>ecological metagenomes</taxon>
    </lineage>
</organism>
<dbReference type="Gene3D" id="3.40.640.10">
    <property type="entry name" value="Type I PLP-dependent aspartate aminotransferase-like (Major domain)"/>
    <property type="match status" value="1"/>
</dbReference>
<dbReference type="GO" id="GO:0030170">
    <property type="term" value="F:pyridoxal phosphate binding"/>
    <property type="evidence" value="ECO:0007669"/>
    <property type="project" value="InterPro"/>
</dbReference>
<dbReference type="FunFam" id="3.40.640.10:FF:000046">
    <property type="entry name" value="Cystathionine gamma-lyase"/>
    <property type="match status" value="1"/>
</dbReference>
<dbReference type="InterPro" id="IPR000277">
    <property type="entry name" value="Cys/Met-Metab_PyrdxlP-dep_enz"/>
</dbReference>
<protein>
    <submittedName>
        <fullName evidence="3">Cystathionine gamma-lyase</fullName>
        <ecNumber evidence="3">4.4.1.1</ecNumber>
    </submittedName>
</protein>
<dbReference type="CDD" id="cd00614">
    <property type="entry name" value="CGS_like"/>
    <property type="match status" value="1"/>
</dbReference>
<dbReference type="GO" id="GO:0016846">
    <property type="term" value="F:carbon-sulfur lyase activity"/>
    <property type="evidence" value="ECO:0007669"/>
    <property type="project" value="TreeGrafter"/>
</dbReference>
<evidence type="ECO:0000256" key="2">
    <source>
        <dbReference type="ARBA" id="ARBA00022898"/>
    </source>
</evidence>
<dbReference type="PANTHER" id="PTHR11808">
    <property type="entry name" value="TRANS-SULFURATION ENZYME FAMILY MEMBER"/>
    <property type="match status" value="1"/>
</dbReference>
<dbReference type="Pfam" id="PF01053">
    <property type="entry name" value="Cys_Met_Meta_PP"/>
    <property type="match status" value="1"/>
</dbReference>
<comment type="cofactor">
    <cofactor evidence="1">
        <name>pyridoxal 5'-phosphate</name>
        <dbReference type="ChEBI" id="CHEBI:597326"/>
    </cofactor>
</comment>
<proteinExistence type="predicted"/>
<dbReference type="AlphaFoldDB" id="A0A160VH94"/>
<dbReference type="PIRSF" id="PIRSF001434">
    <property type="entry name" value="CGS"/>
    <property type="match status" value="1"/>
</dbReference>
<dbReference type="InterPro" id="IPR015424">
    <property type="entry name" value="PyrdxlP-dep_Trfase"/>
</dbReference>
<dbReference type="EC" id="4.4.1.1" evidence="3"/>
<dbReference type="EMBL" id="FAXC01000369">
    <property type="protein sequence ID" value="CUV10166.1"/>
    <property type="molecule type" value="Genomic_DNA"/>
</dbReference>
<dbReference type="PANTHER" id="PTHR11808:SF80">
    <property type="entry name" value="CYSTATHIONINE GAMMA-LYASE"/>
    <property type="match status" value="1"/>
</dbReference>
<dbReference type="GO" id="GO:0019346">
    <property type="term" value="P:transsulfuration"/>
    <property type="evidence" value="ECO:0007669"/>
    <property type="project" value="InterPro"/>
</dbReference>
<keyword evidence="3" id="KW-0456">Lyase</keyword>
<keyword evidence="2" id="KW-0663">Pyridoxal phosphate</keyword>
<dbReference type="FunFam" id="3.90.1150.10:FF:000033">
    <property type="entry name" value="Cystathionine gamma-synthase"/>
    <property type="match status" value="1"/>
</dbReference>